<evidence type="ECO:0000256" key="5">
    <source>
        <dbReference type="ARBA" id="ARBA00022989"/>
    </source>
</evidence>
<proteinExistence type="inferred from homology"/>
<dbReference type="AlphaFoldDB" id="A0A1V9V9D4"/>
<name>A0A1V9V9D4_9BACT</name>
<evidence type="ECO:0000256" key="1">
    <source>
        <dbReference type="ARBA" id="ARBA00004141"/>
    </source>
</evidence>
<sequence length="187" mass="21216">MSFVSKKDLSATNVIIFITLVAYIIQINIQNGSLLMGLNLYFLVGGFYWQPLTSIFSHGGIAHLGMNMFVLWQFGNLIEKARGKKRFIILYLFTGILTSLLSFLYIFYIDIQVNLVGASGAICAILGYIAYFDKYQRNGIITWILLISVAPLLIGLPIAWYAHFIGLFVGFVYAIIEKRFFPLISYR</sequence>
<protein>
    <submittedName>
        <fullName evidence="9">Rhomboid family intramembrane serine protease</fullName>
    </submittedName>
</protein>
<keyword evidence="3 7" id="KW-0812">Transmembrane</keyword>
<evidence type="ECO:0000256" key="6">
    <source>
        <dbReference type="ARBA" id="ARBA00023136"/>
    </source>
</evidence>
<dbReference type="SUPFAM" id="SSF144091">
    <property type="entry name" value="Rhomboid-like"/>
    <property type="match status" value="1"/>
</dbReference>
<evidence type="ECO:0000256" key="3">
    <source>
        <dbReference type="ARBA" id="ARBA00022692"/>
    </source>
</evidence>
<accession>A0A1V9V9D4</accession>
<dbReference type="EMBL" id="LNTC01000239">
    <property type="protein sequence ID" value="OQR40707.1"/>
    <property type="molecule type" value="Genomic_DNA"/>
</dbReference>
<feature type="transmembrane region" description="Helical" evidence="7">
    <location>
        <begin position="143"/>
        <end position="176"/>
    </location>
</feature>
<feature type="domain" description="Peptidase S54 rhomboid" evidence="8">
    <location>
        <begin position="48"/>
        <end position="176"/>
    </location>
</feature>
<dbReference type="EMBL" id="CP060693">
    <property type="protein sequence ID" value="QNM90738.1"/>
    <property type="molecule type" value="Genomic_DNA"/>
</dbReference>
<dbReference type="Gene3D" id="1.20.1540.10">
    <property type="entry name" value="Rhomboid-like"/>
    <property type="match status" value="1"/>
</dbReference>
<feature type="transmembrane region" description="Helical" evidence="7">
    <location>
        <begin position="49"/>
        <end position="75"/>
    </location>
</feature>
<reference evidence="11" key="3">
    <citation type="journal article" date="2022" name="Front. Microbiol.">
        <title>Species classification and novel plasmid identifications in Arcobacter cryaerophilus and Arcobacter cryaerophilus-like organisms.</title>
        <authorList>
            <person name="Zhou G."/>
            <person name="Wang M."/>
            <person name="Wang H."/>
            <person name="Chen X."/>
            <person name="Gu Y."/>
            <person name="Shao Z."/>
            <person name="Zhang J."/>
            <person name="Zhang M."/>
        </authorList>
    </citation>
    <scope>NUCLEOTIDE SEQUENCE</scope>
    <source>
        <strain evidence="11">ICDCAC48</strain>
    </source>
</reference>
<evidence type="ECO:0000256" key="4">
    <source>
        <dbReference type="ARBA" id="ARBA00022801"/>
    </source>
</evidence>
<dbReference type="PANTHER" id="PTHR43731:SF14">
    <property type="entry name" value="PRESENILIN-ASSOCIATED RHOMBOID-LIKE PROTEIN, MITOCHONDRIAL"/>
    <property type="match status" value="1"/>
</dbReference>
<keyword evidence="6 7" id="KW-0472">Membrane</keyword>
<evidence type="ECO:0000313" key="9">
    <source>
        <dbReference type="EMBL" id="OQR40707.1"/>
    </source>
</evidence>
<reference evidence="9 12" key="1">
    <citation type="submission" date="2017-04" db="EMBL/GenBank/DDBJ databases">
        <title>Accumulation and expression of multiple antibiotic resistance genes in Arcobacter cryaerophilus that thrives in sewage.</title>
        <authorList>
            <person name="Millar J.A."/>
            <person name="Raghavan R."/>
        </authorList>
    </citation>
    <scope>NUCLEOTIDE SEQUENCE [LARGE SCALE GENOMIC DNA]</scope>
    <source>
        <strain evidence="9 12">AZT-1</strain>
    </source>
</reference>
<evidence type="ECO:0000256" key="7">
    <source>
        <dbReference type="SAM" id="Phobius"/>
    </source>
</evidence>
<dbReference type="InterPro" id="IPR050925">
    <property type="entry name" value="Rhomboid_protease_S54"/>
</dbReference>
<evidence type="ECO:0000313" key="10">
    <source>
        <dbReference type="EMBL" id="QNM90738.1"/>
    </source>
</evidence>
<dbReference type="InterPro" id="IPR022764">
    <property type="entry name" value="Peptidase_S54_rhomboid_dom"/>
</dbReference>
<dbReference type="RefSeq" id="WP_066167948.1">
    <property type="nucleotide sequence ID" value="NZ_CP026656.1"/>
</dbReference>
<dbReference type="GO" id="GO:0016020">
    <property type="term" value="C:membrane"/>
    <property type="evidence" value="ECO:0007669"/>
    <property type="project" value="UniProtKB-SubCell"/>
</dbReference>
<dbReference type="GO" id="GO:0004252">
    <property type="term" value="F:serine-type endopeptidase activity"/>
    <property type="evidence" value="ECO:0007669"/>
    <property type="project" value="InterPro"/>
</dbReference>
<dbReference type="Pfam" id="PF01694">
    <property type="entry name" value="Rhomboid"/>
    <property type="match status" value="1"/>
</dbReference>
<feature type="transmembrane region" description="Helical" evidence="7">
    <location>
        <begin position="87"/>
        <end position="107"/>
    </location>
</feature>
<evidence type="ECO:0000256" key="2">
    <source>
        <dbReference type="ARBA" id="ARBA00009045"/>
    </source>
</evidence>
<evidence type="ECO:0000259" key="8">
    <source>
        <dbReference type="Pfam" id="PF01694"/>
    </source>
</evidence>
<evidence type="ECO:0000313" key="11">
    <source>
        <dbReference type="EMBL" id="UYF43855.1"/>
    </source>
</evidence>
<reference evidence="10 13" key="2">
    <citation type="journal article" date="2020" name="Front. Microbiol.">
        <title>Genomic Analysis and Antimicrobial Resistance of Aliarcobacter cryaerophilus Strains From German Water Poultry.</title>
        <authorList>
            <person name="Muller E."/>
            <person name="Hotzel H."/>
            <person name="Ahlers C."/>
            <person name="Hanel I."/>
            <person name="Tomaso H."/>
            <person name="Abdel-Glil M.Y."/>
        </authorList>
    </citation>
    <scope>NUCLEOTIDE SEQUENCE [LARGE SCALE GENOMIC DNA]</scope>
    <source>
        <strain evidence="10 13">16CS1285-4</strain>
    </source>
</reference>
<comment type="similarity">
    <text evidence="2">Belongs to the peptidase S54 family.</text>
</comment>
<evidence type="ECO:0000313" key="12">
    <source>
        <dbReference type="Proteomes" id="UP000192599"/>
    </source>
</evidence>
<feature type="transmembrane region" description="Helical" evidence="7">
    <location>
        <begin position="12"/>
        <end position="29"/>
    </location>
</feature>
<feature type="transmembrane region" description="Helical" evidence="7">
    <location>
        <begin position="113"/>
        <end position="131"/>
    </location>
</feature>
<evidence type="ECO:0000313" key="13">
    <source>
        <dbReference type="Proteomes" id="UP000515842"/>
    </source>
</evidence>
<dbReference type="InterPro" id="IPR035952">
    <property type="entry name" value="Rhomboid-like_sf"/>
</dbReference>
<dbReference type="PANTHER" id="PTHR43731">
    <property type="entry name" value="RHOMBOID PROTEASE"/>
    <property type="match status" value="1"/>
</dbReference>
<keyword evidence="5 7" id="KW-1133">Transmembrane helix</keyword>
<dbReference type="EMBL" id="CP099556">
    <property type="protein sequence ID" value="UYF43855.1"/>
    <property type="molecule type" value="Genomic_DNA"/>
</dbReference>
<dbReference type="Proteomes" id="UP001164100">
    <property type="component" value="Chromosome"/>
</dbReference>
<comment type="subcellular location">
    <subcellularLocation>
        <location evidence="1">Membrane</location>
        <topology evidence="1">Multi-pass membrane protein</topology>
    </subcellularLocation>
</comment>
<dbReference type="GO" id="GO:0006508">
    <property type="term" value="P:proteolysis"/>
    <property type="evidence" value="ECO:0007669"/>
    <property type="project" value="UniProtKB-KW"/>
</dbReference>
<dbReference type="Proteomes" id="UP000192599">
    <property type="component" value="Unassembled WGS sequence"/>
</dbReference>
<gene>
    <name evidence="9" type="ORF">AS859_10060</name>
    <name evidence="10" type="ORF">HOO34_03165</name>
    <name evidence="11" type="ORF">NGX11_02715</name>
</gene>
<keyword evidence="4" id="KW-0378">Hydrolase</keyword>
<organism evidence="9 12">
    <name type="scientific">Aliarcobacter cryaerophilus</name>
    <dbReference type="NCBI Taxonomy" id="28198"/>
    <lineage>
        <taxon>Bacteria</taxon>
        <taxon>Pseudomonadati</taxon>
        <taxon>Campylobacterota</taxon>
        <taxon>Epsilonproteobacteria</taxon>
        <taxon>Campylobacterales</taxon>
        <taxon>Arcobacteraceae</taxon>
        <taxon>Aliarcobacter</taxon>
    </lineage>
</organism>
<keyword evidence="9" id="KW-0645">Protease</keyword>
<dbReference type="Proteomes" id="UP000515842">
    <property type="component" value="Chromosome"/>
</dbReference>